<dbReference type="Gene3D" id="1.10.238.10">
    <property type="entry name" value="EF-hand"/>
    <property type="match status" value="1"/>
</dbReference>
<dbReference type="InterPro" id="IPR011992">
    <property type="entry name" value="EF-hand-dom_pair"/>
</dbReference>
<name>A0A8J8NQC1_HALGN</name>
<dbReference type="Proteomes" id="UP000785679">
    <property type="component" value="Unassembled WGS sequence"/>
</dbReference>
<keyword evidence="1" id="KW-0106">Calcium</keyword>
<dbReference type="EMBL" id="RRYP01010389">
    <property type="protein sequence ID" value="TNV78414.1"/>
    <property type="molecule type" value="Genomic_DNA"/>
</dbReference>
<protein>
    <recommendedName>
        <fullName evidence="2">EF-hand domain-containing protein</fullName>
    </recommendedName>
</protein>
<proteinExistence type="predicted"/>
<dbReference type="PROSITE" id="PS50222">
    <property type="entry name" value="EF_HAND_2"/>
    <property type="match status" value="1"/>
</dbReference>
<comment type="caution">
    <text evidence="3">The sequence shown here is derived from an EMBL/GenBank/DDBJ whole genome shotgun (WGS) entry which is preliminary data.</text>
</comment>
<accession>A0A8J8NQC1</accession>
<evidence type="ECO:0000256" key="1">
    <source>
        <dbReference type="ARBA" id="ARBA00022837"/>
    </source>
</evidence>
<dbReference type="PROSITE" id="PS00018">
    <property type="entry name" value="EF_HAND_1"/>
    <property type="match status" value="1"/>
</dbReference>
<organism evidence="3 4">
    <name type="scientific">Halteria grandinella</name>
    <dbReference type="NCBI Taxonomy" id="5974"/>
    <lineage>
        <taxon>Eukaryota</taxon>
        <taxon>Sar</taxon>
        <taxon>Alveolata</taxon>
        <taxon>Ciliophora</taxon>
        <taxon>Intramacronucleata</taxon>
        <taxon>Spirotrichea</taxon>
        <taxon>Stichotrichia</taxon>
        <taxon>Sporadotrichida</taxon>
        <taxon>Halteriidae</taxon>
        <taxon>Halteria</taxon>
    </lineage>
</organism>
<evidence type="ECO:0000313" key="3">
    <source>
        <dbReference type="EMBL" id="TNV78414.1"/>
    </source>
</evidence>
<sequence length="268" mass="30424">MQRVLIATIFSFASANFMNRIEQSLIDHSHEFSFKQLTINKNETLQASKDQIFACYDVDGDHSLSEDEVMEMTEKVLYGGKCPTEKKAEELIEGSTILKAADLAKLQQWFGKGKPLNLDLIYRSTEGYCQAQTVWNAYLGKTNILAIGTTWTGEYTIGYFTSVGCPRMSQSSTDYNAAIFSLTKGRYYRIQKNQIHSIGCPSWRKLLENSAMYFEGTHDDGGQCRVIYYSLNDDYGKLISGEEMIGKQAYNGVAYTALRVVEFYQIKY</sequence>
<evidence type="ECO:0000259" key="2">
    <source>
        <dbReference type="PROSITE" id="PS50222"/>
    </source>
</evidence>
<dbReference type="AlphaFoldDB" id="A0A8J8NQC1"/>
<dbReference type="InterPro" id="IPR002048">
    <property type="entry name" value="EF_hand_dom"/>
</dbReference>
<feature type="domain" description="EF-hand" evidence="2">
    <location>
        <begin position="44"/>
        <end position="79"/>
    </location>
</feature>
<gene>
    <name evidence="3" type="ORF">FGO68_gene14295</name>
</gene>
<dbReference type="InterPro" id="IPR018247">
    <property type="entry name" value="EF_Hand_1_Ca_BS"/>
</dbReference>
<evidence type="ECO:0000313" key="4">
    <source>
        <dbReference type="Proteomes" id="UP000785679"/>
    </source>
</evidence>
<dbReference type="GO" id="GO:0005509">
    <property type="term" value="F:calcium ion binding"/>
    <property type="evidence" value="ECO:0007669"/>
    <property type="project" value="InterPro"/>
</dbReference>
<reference evidence="3" key="1">
    <citation type="submission" date="2019-06" db="EMBL/GenBank/DDBJ databases">
        <authorList>
            <person name="Zheng W."/>
        </authorList>
    </citation>
    <scope>NUCLEOTIDE SEQUENCE</scope>
    <source>
        <strain evidence="3">QDHG01</strain>
    </source>
</reference>
<keyword evidence="4" id="KW-1185">Reference proteome</keyword>
<dbReference type="SUPFAM" id="SSF47473">
    <property type="entry name" value="EF-hand"/>
    <property type="match status" value="1"/>
</dbReference>